<evidence type="ECO:0000256" key="9">
    <source>
        <dbReference type="SAM" id="Phobius"/>
    </source>
</evidence>
<keyword evidence="9" id="KW-0812">Transmembrane</keyword>
<evidence type="ECO:0000256" key="3">
    <source>
        <dbReference type="ARBA" id="ARBA00022729"/>
    </source>
</evidence>
<geneLocation type="plasmid" evidence="10">
    <name>unnamed</name>
</geneLocation>
<evidence type="ECO:0000256" key="6">
    <source>
        <dbReference type="ARBA" id="ARBA00023237"/>
    </source>
</evidence>
<feature type="transmembrane region" description="Helical" evidence="9">
    <location>
        <begin position="44"/>
        <end position="62"/>
    </location>
</feature>
<keyword evidence="3" id="KW-0732">Signal</keyword>
<evidence type="ECO:0000256" key="5">
    <source>
        <dbReference type="ARBA" id="ARBA00023139"/>
    </source>
</evidence>
<feature type="transmembrane region" description="Helical" evidence="9">
    <location>
        <begin position="6"/>
        <end position="23"/>
    </location>
</feature>
<dbReference type="GO" id="GO:0009279">
    <property type="term" value="C:cell outer membrane"/>
    <property type="evidence" value="ECO:0007669"/>
    <property type="project" value="UniProtKB-SubCell"/>
</dbReference>
<dbReference type="EMBL" id="CP004330">
    <property type="protein sequence ID" value="AHH07672.1"/>
    <property type="molecule type" value="Genomic_DNA"/>
</dbReference>
<protein>
    <recommendedName>
        <fullName evidence="8">Variable large protein</fullName>
    </recommendedName>
</protein>
<comment type="function">
    <text evidence="1 8">The Vlp and Vsp proteins are antigenically distinct proteins, only one vlp or vsp gene is transcriptionally active at any one time. Switching between these genes is a mechanism of host immune response evasion.</text>
</comment>
<sequence length="388" mass="41179">MLTFVSYYSFIYSCIHFVFLILLEKNKEAKRIKKGIKGEMINRVNIVNRVMIMMMMVVMVMGCNSGGVKDPEKVFLSEMVNLGKGFLDVFVSFGDMITGTLGIKADMKKSDIGKYFSDIEKTMQTTKVKLREILEKNGQYEKVRKVVEEFISGTVDKIAAGAKEAALGASGSGSELIGSAVKNGDASPSELQSVKSLVKGIKEIVEIVLKGKGDAGADVTKGESKKDVGKLFTATTDGNRADNAAAQAAASSIGAVSGADILQAIAKSKEDPQVNNTDGIEKAEDAAGIAVAPAKDGKKEIKDGARKDAVIAGGIALRAMTKGNKFSIKNDADDAVIKTVNGAAASAVNKILNTLTIAIRNRVDEGLKEINKVLGEIKQGEISEAKTN</sequence>
<dbReference type="HOGENOM" id="CLU_054711_0_0_12"/>
<keyword evidence="4 8" id="KW-0472">Membrane</keyword>
<evidence type="ECO:0000256" key="2">
    <source>
        <dbReference type="ARBA" id="ARBA00004459"/>
    </source>
</evidence>
<keyword evidence="7 8" id="KW-0449">Lipoprotein</keyword>
<keyword evidence="9" id="KW-1133">Transmembrane helix</keyword>
<reference evidence="10" key="1">
    <citation type="submission" date="2013-02" db="EMBL/GenBank/DDBJ databases">
        <title>Comparative genomics of Borrelia species.</title>
        <authorList>
            <person name="Schwan T.G."/>
            <person name="Raffel S.J."/>
            <person name="Porcella S.F."/>
        </authorList>
    </citation>
    <scope>NUCLEOTIDE SEQUENCE</scope>
    <source>
        <strain evidence="10">DOU</strain>
        <plasmid evidence="10">unnamed</plasmid>
    </source>
</reference>
<dbReference type="InterPro" id="IPR000680">
    <property type="entry name" value="Borrelia_lipo"/>
</dbReference>
<gene>
    <name evidence="10" type="ORF">BCD_1606</name>
</gene>
<comment type="subcellular location">
    <subcellularLocation>
        <location evidence="2 8">Cell outer membrane</location>
        <topology evidence="2 8">Lipid-anchor</topology>
    </subcellularLocation>
</comment>
<evidence type="ECO:0000256" key="7">
    <source>
        <dbReference type="ARBA" id="ARBA00023288"/>
    </source>
</evidence>
<evidence type="ECO:0000313" key="10">
    <source>
        <dbReference type="EMBL" id="AHH07672.1"/>
    </source>
</evidence>
<accession>W5SL67</accession>
<keyword evidence="10" id="KW-0614">Plasmid</keyword>
<dbReference type="Pfam" id="PF00921">
    <property type="entry name" value="Lipoprotein_2"/>
    <property type="match status" value="1"/>
</dbReference>
<proteinExistence type="predicted"/>
<name>W5SL67_9SPIR</name>
<evidence type="ECO:0000256" key="8">
    <source>
        <dbReference type="RuleBase" id="RU363105"/>
    </source>
</evidence>
<evidence type="ECO:0000256" key="1">
    <source>
        <dbReference type="ARBA" id="ARBA00003932"/>
    </source>
</evidence>
<dbReference type="SUPFAM" id="SSF74748">
    <property type="entry name" value="Variable surface antigen VlsE"/>
    <property type="match status" value="1"/>
</dbReference>
<keyword evidence="6 8" id="KW-0998">Cell outer membrane</keyword>
<organism evidence="10">
    <name type="scientific">Borrelia crocidurae DOU</name>
    <dbReference type="NCBI Taxonomy" id="1293575"/>
    <lineage>
        <taxon>Bacteria</taxon>
        <taxon>Pseudomonadati</taxon>
        <taxon>Spirochaetota</taxon>
        <taxon>Spirochaetia</taxon>
        <taxon>Spirochaetales</taxon>
        <taxon>Borreliaceae</taxon>
        <taxon>Borrelia</taxon>
    </lineage>
</organism>
<dbReference type="AlphaFoldDB" id="W5SL67"/>
<evidence type="ECO:0000256" key="4">
    <source>
        <dbReference type="ARBA" id="ARBA00023136"/>
    </source>
</evidence>
<keyword evidence="5 8" id="KW-0564">Palmitate</keyword>